<comment type="caution">
    <text evidence="1">The sequence shown here is derived from an EMBL/GenBank/DDBJ whole genome shotgun (WGS) entry which is preliminary data.</text>
</comment>
<evidence type="ECO:0000313" key="2">
    <source>
        <dbReference type="Proteomes" id="UP000187046"/>
    </source>
</evidence>
<organism evidence="1 2">
    <name type="scientific">Bacillus haynesii</name>
    <dbReference type="NCBI Taxonomy" id="1925021"/>
    <lineage>
        <taxon>Bacteria</taxon>
        <taxon>Bacillati</taxon>
        <taxon>Bacillota</taxon>
        <taxon>Bacilli</taxon>
        <taxon>Bacillales</taxon>
        <taxon>Bacillaceae</taxon>
        <taxon>Bacillus</taxon>
    </lineage>
</organism>
<dbReference type="Proteomes" id="UP000187046">
    <property type="component" value="Unassembled WGS sequence"/>
</dbReference>
<reference evidence="1 2" key="1">
    <citation type="submission" date="2016-12" db="EMBL/GenBank/DDBJ databases">
        <title>Bacillus phylogenomics.</title>
        <authorList>
            <person name="Dunlap C."/>
        </authorList>
    </citation>
    <scope>NUCLEOTIDE SEQUENCE [LARGE SCALE GENOMIC DNA]</scope>
    <source>
        <strain evidence="1 2">NRRL B-41327</strain>
    </source>
</reference>
<proteinExistence type="predicted"/>
<protein>
    <recommendedName>
        <fullName evidence="3">Transposase</fullName>
    </recommendedName>
</protein>
<name>A0ABX3I5E3_9BACI</name>
<keyword evidence="2" id="KW-1185">Reference proteome</keyword>
<dbReference type="EMBL" id="MRBL01000013">
    <property type="protein sequence ID" value="OMI27233.1"/>
    <property type="molecule type" value="Genomic_DNA"/>
</dbReference>
<evidence type="ECO:0000313" key="1">
    <source>
        <dbReference type="EMBL" id="OMI27233.1"/>
    </source>
</evidence>
<gene>
    <name evidence="1" type="ORF">BTA31_12090</name>
</gene>
<evidence type="ECO:0008006" key="3">
    <source>
        <dbReference type="Google" id="ProtNLM"/>
    </source>
</evidence>
<accession>A0ABX3I5E3</accession>
<sequence length="60" mass="7014">MFSWVKCIIILASRQFVKQANELPARQGHVTMQLFDDFRTIDSLCIQRTRKGILNDMTEV</sequence>